<reference evidence="1 2" key="1">
    <citation type="journal article" date="2010" name="PLoS ONE">
        <title>The glycobiome of the rumen bacterium Butyrivibrio proteoclasticus B316(T) highlights adaptation to a polysaccharide-rich environment.</title>
        <authorList>
            <person name="Kelly W.J."/>
            <person name="Leahy S.C."/>
            <person name="Altermann E."/>
            <person name="Yeoman C.J."/>
            <person name="Dunne J.C."/>
            <person name="Kong Z."/>
            <person name="Pacheco D.M."/>
            <person name="Li D."/>
            <person name="Noel S.J."/>
            <person name="Moon C.D."/>
            <person name="Cookson A.L."/>
            <person name="Attwood G.T."/>
        </authorList>
    </citation>
    <scope>NUCLEOTIDE SEQUENCE [LARGE SCALE GENOMIC DNA]</scope>
    <source>
        <strain evidence="2">ATCC 51982 / DSM 14932 / B316</strain>
    </source>
</reference>
<dbReference type="Proteomes" id="UP000001299">
    <property type="component" value="Chromosome 1"/>
</dbReference>
<evidence type="ECO:0000313" key="1">
    <source>
        <dbReference type="EMBL" id="ADL34371.1"/>
    </source>
</evidence>
<organism evidence="1 2">
    <name type="scientific">Butyrivibrio proteoclasticus (strain ATCC 51982 / DSM 14932 / B316)</name>
    <name type="common">Clostridium proteoclasticum</name>
    <dbReference type="NCBI Taxonomy" id="515622"/>
    <lineage>
        <taxon>Bacteria</taxon>
        <taxon>Bacillati</taxon>
        <taxon>Bacillota</taxon>
        <taxon>Clostridia</taxon>
        <taxon>Lachnospirales</taxon>
        <taxon>Lachnospiraceae</taxon>
        <taxon>Butyrivibrio</taxon>
    </lineage>
</organism>
<dbReference type="InterPro" id="IPR024523">
    <property type="entry name" value="DUF3793"/>
</dbReference>
<name>E0RWJ7_BUTPB</name>
<dbReference type="HOGENOM" id="CLU_2647662_0_0_9"/>
<dbReference type="RefSeq" id="WP_013281025.1">
    <property type="nucleotide sequence ID" value="NC_014387.1"/>
</dbReference>
<dbReference type="KEGG" id="bpb:bpr_I1634"/>
<protein>
    <recommendedName>
        <fullName evidence="3">DUF3793 domain-containing protein</fullName>
    </recommendedName>
</protein>
<evidence type="ECO:0008006" key="3">
    <source>
        <dbReference type="Google" id="ProtNLM"/>
    </source>
</evidence>
<keyword evidence="2" id="KW-1185">Reference proteome</keyword>
<gene>
    <name evidence="1" type="ordered locus">bpr_I1634</name>
</gene>
<evidence type="ECO:0000313" key="2">
    <source>
        <dbReference type="Proteomes" id="UP000001299"/>
    </source>
</evidence>
<sequence length="76" mass="8615">MNAPFPHELGIVLGYPVEDVKGFMTNDGQNYIFSGYWKVYCRAERARAIFRAYDDCVEGMMRALLSGKPFCEVVGL</sequence>
<dbReference type="eggNOG" id="ENOG5032SGE">
    <property type="taxonomic scope" value="Bacteria"/>
</dbReference>
<dbReference type="EMBL" id="CP001810">
    <property type="protein sequence ID" value="ADL34371.1"/>
    <property type="molecule type" value="Genomic_DNA"/>
</dbReference>
<dbReference type="AlphaFoldDB" id="E0RWJ7"/>
<accession>E0RWJ7</accession>
<proteinExistence type="predicted"/>
<dbReference type="Pfam" id="PF12672">
    <property type="entry name" value="DUF3793"/>
    <property type="match status" value="1"/>
</dbReference>
<dbReference type="STRING" id="515622.bpr_I1634"/>